<evidence type="ECO:0000256" key="1">
    <source>
        <dbReference type="SAM" id="SignalP"/>
    </source>
</evidence>
<feature type="signal peptide" evidence="1">
    <location>
        <begin position="1"/>
        <end position="21"/>
    </location>
</feature>
<keyword evidence="3" id="KW-1185">Reference proteome</keyword>
<accession>A0AAD5W5G1</accession>
<protein>
    <submittedName>
        <fullName evidence="2">Uncharacterized protein</fullName>
    </submittedName>
</protein>
<reference evidence="2" key="1">
    <citation type="submission" date="2022-07" db="EMBL/GenBank/DDBJ databases">
        <title>Genome Sequence of Leucocoprinus birnbaumii.</title>
        <authorList>
            <person name="Buettner E."/>
        </authorList>
    </citation>
    <scope>NUCLEOTIDE SEQUENCE</scope>
    <source>
        <strain evidence="2">VT141</strain>
    </source>
</reference>
<organism evidence="2 3">
    <name type="scientific">Leucocoprinus birnbaumii</name>
    <dbReference type="NCBI Taxonomy" id="56174"/>
    <lineage>
        <taxon>Eukaryota</taxon>
        <taxon>Fungi</taxon>
        <taxon>Dikarya</taxon>
        <taxon>Basidiomycota</taxon>
        <taxon>Agaricomycotina</taxon>
        <taxon>Agaricomycetes</taxon>
        <taxon>Agaricomycetidae</taxon>
        <taxon>Agaricales</taxon>
        <taxon>Agaricineae</taxon>
        <taxon>Agaricaceae</taxon>
        <taxon>Leucocoprinus</taxon>
    </lineage>
</organism>
<sequence length="255" mass="26651">MKKSILLNFNLLAIVFSVALAGPVKRETGTEIIALITQLTNDANTAATDLSSFPTAGGTLAQALAIHTALTTLDSDLRGGTSSLLASSTILTEADGATIVSDANNGLTPAIINVFTGIDNFESGDTLPPVGGIGNIVKSDGSAVEADSTAFYNALKALLPFLRNVGKPDLQGDLIFPSPPVHPANVRENIHICSAHYRFHDVLSIRFETKDSTLGIEAAITRLLTSEAELAAANDQSFLPSCSNEVVNTLVALHL</sequence>
<evidence type="ECO:0000313" key="2">
    <source>
        <dbReference type="EMBL" id="KAJ3576361.1"/>
    </source>
</evidence>
<proteinExistence type="predicted"/>
<keyword evidence="1" id="KW-0732">Signal</keyword>
<comment type="caution">
    <text evidence="2">The sequence shown here is derived from an EMBL/GenBank/DDBJ whole genome shotgun (WGS) entry which is preliminary data.</text>
</comment>
<name>A0AAD5W5G1_9AGAR</name>
<evidence type="ECO:0000313" key="3">
    <source>
        <dbReference type="Proteomes" id="UP001213000"/>
    </source>
</evidence>
<dbReference type="Proteomes" id="UP001213000">
    <property type="component" value="Unassembled WGS sequence"/>
</dbReference>
<gene>
    <name evidence="2" type="ORF">NP233_g475</name>
</gene>
<dbReference type="AlphaFoldDB" id="A0AAD5W5G1"/>
<dbReference type="EMBL" id="JANIEX010000013">
    <property type="protein sequence ID" value="KAJ3576361.1"/>
    <property type="molecule type" value="Genomic_DNA"/>
</dbReference>
<feature type="chain" id="PRO_5042183063" evidence="1">
    <location>
        <begin position="22"/>
        <end position="255"/>
    </location>
</feature>